<proteinExistence type="predicted"/>
<reference evidence="1" key="1">
    <citation type="submission" date="2014-11" db="EMBL/GenBank/DDBJ databases">
        <authorList>
            <person name="Amaro Gonzalez C."/>
        </authorList>
    </citation>
    <scope>NUCLEOTIDE SEQUENCE</scope>
</reference>
<sequence length="14" mass="1670">MVNIYIIRIVLLLP</sequence>
<dbReference type="EMBL" id="GBXM01058408">
    <property type="protein sequence ID" value="JAH50169.1"/>
    <property type="molecule type" value="Transcribed_RNA"/>
</dbReference>
<protein>
    <submittedName>
        <fullName evidence="1">Uncharacterized protein</fullName>
    </submittedName>
</protein>
<organism evidence="1">
    <name type="scientific">Anguilla anguilla</name>
    <name type="common">European freshwater eel</name>
    <name type="synonym">Muraena anguilla</name>
    <dbReference type="NCBI Taxonomy" id="7936"/>
    <lineage>
        <taxon>Eukaryota</taxon>
        <taxon>Metazoa</taxon>
        <taxon>Chordata</taxon>
        <taxon>Craniata</taxon>
        <taxon>Vertebrata</taxon>
        <taxon>Euteleostomi</taxon>
        <taxon>Actinopterygii</taxon>
        <taxon>Neopterygii</taxon>
        <taxon>Teleostei</taxon>
        <taxon>Anguilliformes</taxon>
        <taxon>Anguillidae</taxon>
        <taxon>Anguilla</taxon>
    </lineage>
</organism>
<evidence type="ECO:0000313" key="1">
    <source>
        <dbReference type="EMBL" id="JAH50169.1"/>
    </source>
</evidence>
<name>A0A0E9T8Z6_ANGAN</name>
<reference evidence="1" key="2">
    <citation type="journal article" date="2015" name="Fish Shellfish Immunol.">
        <title>Early steps in the European eel (Anguilla anguilla)-Vibrio vulnificus interaction in the gills: Role of the RtxA13 toxin.</title>
        <authorList>
            <person name="Callol A."/>
            <person name="Pajuelo D."/>
            <person name="Ebbesson L."/>
            <person name="Teles M."/>
            <person name="MacKenzie S."/>
            <person name="Amaro C."/>
        </authorList>
    </citation>
    <scope>NUCLEOTIDE SEQUENCE</scope>
</reference>
<accession>A0A0E9T8Z6</accession>